<name>A0A2T4VYE7_9HYPH</name>
<dbReference type="GO" id="GO:0004416">
    <property type="term" value="F:hydroxyacylglutathione hydrolase activity"/>
    <property type="evidence" value="ECO:0007669"/>
    <property type="project" value="UniProtKB-UniRule"/>
</dbReference>
<dbReference type="InterPro" id="IPR036866">
    <property type="entry name" value="RibonucZ/Hydroxyglut_hydro"/>
</dbReference>
<dbReference type="InterPro" id="IPR050110">
    <property type="entry name" value="Glyoxalase_II_hydrolase"/>
</dbReference>
<feature type="binding site" evidence="7">
    <location>
        <position position="56"/>
    </location>
    <ligand>
        <name>Zn(2+)</name>
        <dbReference type="ChEBI" id="CHEBI:29105"/>
        <label>1</label>
    </ligand>
</feature>
<evidence type="ECO:0000256" key="5">
    <source>
        <dbReference type="ARBA" id="ARBA00022801"/>
    </source>
</evidence>
<comment type="cofactor">
    <cofactor evidence="7">
        <name>Zn(2+)</name>
        <dbReference type="ChEBI" id="CHEBI:29105"/>
    </cofactor>
    <text evidence="7">Binds 2 Zn(2+) ions per subunit.</text>
</comment>
<dbReference type="Pfam" id="PF16123">
    <property type="entry name" value="HAGH_C"/>
    <property type="match status" value="1"/>
</dbReference>
<proteinExistence type="inferred from homology"/>
<comment type="similarity">
    <text evidence="3 7">Belongs to the metallo-beta-lactamase superfamily. Glyoxalase II family.</text>
</comment>
<dbReference type="EC" id="3.1.2.6" evidence="7"/>
<dbReference type="GO" id="GO:0046872">
    <property type="term" value="F:metal ion binding"/>
    <property type="evidence" value="ECO:0007669"/>
    <property type="project" value="UniProtKB-KW"/>
</dbReference>
<dbReference type="InterPro" id="IPR035680">
    <property type="entry name" value="Clx_II_MBL"/>
</dbReference>
<evidence type="ECO:0000256" key="4">
    <source>
        <dbReference type="ARBA" id="ARBA00022723"/>
    </source>
</evidence>
<sequence>MKSIEVAITIYNDNFCILVHDNEQHLTAAIDAPDTNTILNLLKKKGWILTHIFNTHQHIDHTLANLELKKIFNCEIFGPLIESDQIPGIDHGLTDGELLYFGKHIVKIISTPGHTIGHICYNFLEDNLLFVGDTLFSIGCGKIHNGNYYEMFESLKKISSIAEKTLIYFGHEYTYKNALFALYYDPNNIELQQYFSKIKSLYKANLYTNPTSLSLEKKTNPFLRTGNVMLKKNLNMEKASDIEVFVELRKRKDKFKQTEKMIDDNDYTTK</sequence>
<feature type="binding site" evidence="7">
    <location>
        <position position="58"/>
    </location>
    <ligand>
        <name>Zn(2+)</name>
        <dbReference type="ChEBI" id="CHEBI:29105"/>
        <label>1</label>
    </ligand>
</feature>
<dbReference type="InterPro" id="IPR017782">
    <property type="entry name" value="Hydroxyacylglutathione_Hdrlase"/>
</dbReference>
<dbReference type="PIRSF" id="PIRSF005457">
    <property type="entry name" value="Glx"/>
    <property type="match status" value="1"/>
</dbReference>
<dbReference type="SUPFAM" id="SSF56281">
    <property type="entry name" value="Metallo-hydrolase/oxidoreductase"/>
    <property type="match status" value="1"/>
</dbReference>
<feature type="binding site" evidence="7">
    <location>
        <position position="60"/>
    </location>
    <ligand>
        <name>Zn(2+)</name>
        <dbReference type="ChEBI" id="CHEBI:29105"/>
        <label>2</label>
    </ligand>
</feature>
<comment type="function">
    <text evidence="7">Thiolesterase that catalyzes the hydrolysis of S-D-lactoyl-glutathione to form glutathione and D-lactic acid.</text>
</comment>
<feature type="binding site" evidence="7">
    <location>
        <position position="133"/>
    </location>
    <ligand>
        <name>Zn(2+)</name>
        <dbReference type="ChEBI" id="CHEBI:29105"/>
        <label>1</label>
    </ligand>
</feature>
<keyword evidence="6 7" id="KW-0862">Zinc</keyword>
<evidence type="ECO:0000256" key="2">
    <source>
        <dbReference type="ARBA" id="ARBA00004963"/>
    </source>
</evidence>
<accession>A0A2T4VYE7</accession>
<comment type="pathway">
    <text evidence="2 7">Secondary metabolite metabolism; methylglyoxal degradation; (R)-lactate from methylglyoxal: step 2/2.</text>
</comment>
<organism evidence="9 10">
    <name type="scientific">Candidatus Liberibacter europaeus</name>
    <dbReference type="NCBI Taxonomy" id="744859"/>
    <lineage>
        <taxon>Bacteria</taxon>
        <taxon>Pseudomonadati</taxon>
        <taxon>Pseudomonadota</taxon>
        <taxon>Alphaproteobacteria</taxon>
        <taxon>Hyphomicrobiales</taxon>
        <taxon>Rhizobiaceae</taxon>
        <taxon>Liberibacter</taxon>
    </lineage>
</organism>
<feature type="binding site" evidence="7">
    <location>
        <position position="171"/>
    </location>
    <ligand>
        <name>Zn(2+)</name>
        <dbReference type="ChEBI" id="CHEBI:29105"/>
        <label>2</label>
    </ligand>
</feature>
<dbReference type="CDD" id="cd07723">
    <property type="entry name" value="hydroxyacylglutathione_hydrolase_MBL-fold"/>
    <property type="match status" value="1"/>
</dbReference>
<comment type="caution">
    <text evidence="9">The sequence shown here is derived from an EMBL/GenBank/DDBJ whole genome shotgun (WGS) entry which is preliminary data.</text>
</comment>
<evidence type="ECO:0000256" key="6">
    <source>
        <dbReference type="ARBA" id="ARBA00022833"/>
    </source>
</evidence>
<dbReference type="PANTHER" id="PTHR43705">
    <property type="entry name" value="HYDROXYACYLGLUTATHIONE HYDROLASE"/>
    <property type="match status" value="1"/>
</dbReference>
<evidence type="ECO:0000256" key="1">
    <source>
        <dbReference type="ARBA" id="ARBA00001623"/>
    </source>
</evidence>
<feature type="binding site" evidence="7">
    <location>
        <position position="114"/>
    </location>
    <ligand>
        <name>Zn(2+)</name>
        <dbReference type="ChEBI" id="CHEBI:29105"/>
        <label>1</label>
    </ligand>
</feature>
<dbReference type="HAMAP" id="MF_01374">
    <property type="entry name" value="Glyoxalase_2"/>
    <property type="match status" value="1"/>
</dbReference>
<dbReference type="PANTHER" id="PTHR43705:SF1">
    <property type="entry name" value="HYDROXYACYLGLUTATHIONE HYDROLASE GLOB"/>
    <property type="match status" value="1"/>
</dbReference>
<feature type="binding site" evidence="7">
    <location>
        <position position="61"/>
    </location>
    <ligand>
        <name>Zn(2+)</name>
        <dbReference type="ChEBI" id="CHEBI:29105"/>
        <label>2</label>
    </ligand>
</feature>
<dbReference type="Proteomes" id="UP000240811">
    <property type="component" value="Unassembled WGS sequence"/>
</dbReference>
<dbReference type="NCBIfam" id="TIGR03413">
    <property type="entry name" value="GSH_gloB"/>
    <property type="match status" value="1"/>
</dbReference>
<dbReference type="InterPro" id="IPR032282">
    <property type="entry name" value="HAGH_C"/>
</dbReference>
<dbReference type="Pfam" id="PF00753">
    <property type="entry name" value="Lactamase_B"/>
    <property type="match status" value="1"/>
</dbReference>
<dbReference type="Gene3D" id="3.60.15.10">
    <property type="entry name" value="Ribonuclease Z/Hydroxyacylglutathione hydrolase-like"/>
    <property type="match status" value="1"/>
</dbReference>
<dbReference type="AlphaFoldDB" id="A0A2T4VYE7"/>
<evidence type="ECO:0000313" key="9">
    <source>
        <dbReference type="EMBL" id="PTL86802.1"/>
    </source>
</evidence>
<dbReference type="UniPathway" id="UPA00619">
    <property type="reaction ID" value="UER00676"/>
</dbReference>
<protein>
    <recommendedName>
        <fullName evidence="7">Hydroxyacylglutathione hydrolase</fullName>
        <ecNumber evidence="7">3.1.2.6</ecNumber>
    </recommendedName>
    <alternativeName>
        <fullName evidence="7">Glyoxalase II</fullName>
        <shortName evidence="7">Glx II</shortName>
    </alternativeName>
</protein>
<dbReference type="GO" id="GO:0019243">
    <property type="term" value="P:methylglyoxal catabolic process to D-lactate via S-lactoyl-glutathione"/>
    <property type="evidence" value="ECO:0007669"/>
    <property type="project" value="UniProtKB-UniRule"/>
</dbReference>
<comment type="catalytic activity">
    <reaction evidence="1 7">
        <text>an S-(2-hydroxyacyl)glutathione + H2O = a 2-hydroxy carboxylate + glutathione + H(+)</text>
        <dbReference type="Rhea" id="RHEA:21864"/>
        <dbReference type="ChEBI" id="CHEBI:15377"/>
        <dbReference type="ChEBI" id="CHEBI:15378"/>
        <dbReference type="ChEBI" id="CHEBI:57925"/>
        <dbReference type="ChEBI" id="CHEBI:58896"/>
        <dbReference type="ChEBI" id="CHEBI:71261"/>
        <dbReference type="EC" id="3.1.2.6"/>
    </reaction>
</comment>
<keyword evidence="4 7" id="KW-0479">Metal-binding</keyword>
<dbReference type="InterPro" id="IPR001279">
    <property type="entry name" value="Metallo-B-lactamas"/>
</dbReference>
<feature type="binding site" evidence="7">
    <location>
        <position position="133"/>
    </location>
    <ligand>
        <name>Zn(2+)</name>
        <dbReference type="ChEBI" id="CHEBI:29105"/>
        <label>2</label>
    </ligand>
</feature>
<reference evidence="10" key="1">
    <citation type="submission" date="2018-02" db="EMBL/GenBank/DDBJ databases">
        <title>Genome sequence of Candidatus Liberibacter europaeus.</title>
        <authorList>
            <person name="Frampton R.A."/>
            <person name="Thompson S.M."/>
            <person name="David C."/>
            <person name="Addison S.M."/>
            <person name="Smith G.R."/>
        </authorList>
    </citation>
    <scope>NUCLEOTIDE SEQUENCE [LARGE SCALE GENOMIC DNA]</scope>
</reference>
<dbReference type="SMART" id="SM00849">
    <property type="entry name" value="Lactamase_B"/>
    <property type="match status" value="1"/>
</dbReference>
<evidence type="ECO:0000256" key="3">
    <source>
        <dbReference type="ARBA" id="ARBA00006759"/>
    </source>
</evidence>
<evidence type="ECO:0000259" key="8">
    <source>
        <dbReference type="SMART" id="SM00849"/>
    </source>
</evidence>
<keyword evidence="5 7" id="KW-0378">Hydrolase</keyword>
<feature type="domain" description="Metallo-beta-lactamase" evidence="8">
    <location>
        <begin position="13"/>
        <end position="171"/>
    </location>
</feature>
<gene>
    <name evidence="7 9" type="primary">gloB</name>
    <name evidence="9" type="ORF">C4617_03110</name>
</gene>
<evidence type="ECO:0000313" key="10">
    <source>
        <dbReference type="Proteomes" id="UP000240811"/>
    </source>
</evidence>
<evidence type="ECO:0000256" key="7">
    <source>
        <dbReference type="HAMAP-Rule" id="MF_01374"/>
    </source>
</evidence>
<comment type="subunit">
    <text evidence="7">Monomer.</text>
</comment>
<dbReference type="EMBL" id="PSQJ01000002">
    <property type="protein sequence ID" value="PTL86802.1"/>
    <property type="molecule type" value="Genomic_DNA"/>
</dbReference>